<dbReference type="InterPro" id="IPR052958">
    <property type="entry name" value="IFN-induced_PKR_regulator"/>
</dbReference>
<dbReference type="EMBL" id="JARQWQ010000124">
    <property type="protein sequence ID" value="KAK2549573.1"/>
    <property type="molecule type" value="Genomic_DNA"/>
</dbReference>
<keyword evidence="3" id="KW-1185">Reference proteome</keyword>
<dbReference type="Proteomes" id="UP001249851">
    <property type="component" value="Unassembled WGS sequence"/>
</dbReference>
<accession>A0AAD9UTQ4</accession>
<evidence type="ECO:0000313" key="3">
    <source>
        <dbReference type="Proteomes" id="UP001249851"/>
    </source>
</evidence>
<proteinExistence type="predicted"/>
<dbReference type="PANTHER" id="PTHR46289">
    <property type="entry name" value="52 KDA REPRESSOR OF THE INHIBITOR OF THE PROTEIN KINASE-LIKE PROTEIN-RELATED"/>
    <property type="match status" value="1"/>
</dbReference>
<dbReference type="GO" id="GO:0046983">
    <property type="term" value="F:protein dimerization activity"/>
    <property type="evidence" value="ECO:0007669"/>
    <property type="project" value="InterPro"/>
</dbReference>
<dbReference type="AlphaFoldDB" id="A0AAD9UTQ4"/>
<evidence type="ECO:0000313" key="2">
    <source>
        <dbReference type="EMBL" id="KAK2549573.1"/>
    </source>
</evidence>
<reference evidence="2" key="1">
    <citation type="journal article" date="2023" name="G3 (Bethesda)">
        <title>Whole genome assembly and annotation of the endangered Caribbean coral Acropora cervicornis.</title>
        <authorList>
            <person name="Selwyn J.D."/>
            <person name="Vollmer S.V."/>
        </authorList>
    </citation>
    <scope>NUCLEOTIDE SEQUENCE</scope>
    <source>
        <strain evidence="2">K2</strain>
    </source>
</reference>
<dbReference type="Pfam" id="PF05699">
    <property type="entry name" value="Dimer_Tnp_hAT"/>
    <property type="match status" value="1"/>
</dbReference>
<gene>
    <name evidence="2" type="ORF">P5673_029962</name>
</gene>
<protein>
    <submittedName>
        <fullName evidence="2">52 kDa repressor of the inhibitor of the protein kinase</fullName>
    </submittedName>
</protein>
<name>A0AAD9UTQ4_ACRCE</name>
<comment type="caution">
    <text evidence="2">The sequence shown here is derived from an EMBL/GenBank/DDBJ whole genome shotgun (WGS) entry which is preliminary data.</text>
</comment>
<dbReference type="PANTHER" id="PTHR46289:SF17">
    <property type="entry name" value="HAT C-TERMINAL DIMERISATION DOMAIN-CONTAINING PROTEIN"/>
    <property type="match status" value="1"/>
</dbReference>
<feature type="domain" description="HAT C-terminal dimerisation" evidence="1">
    <location>
        <begin position="190"/>
        <end position="224"/>
    </location>
</feature>
<reference evidence="2" key="2">
    <citation type="journal article" date="2023" name="Science">
        <title>Genomic signatures of disease resistance in endangered staghorn corals.</title>
        <authorList>
            <person name="Vollmer S.V."/>
            <person name="Selwyn J.D."/>
            <person name="Despard B.A."/>
            <person name="Roesel C.L."/>
        </authorList>
    </citation>
    <scope>NUCLEOTIDE SEQUENCE</scope>
    <source>
        <strain evidence="2">K2</strain>
    </source>
</reference>
<organism evidence="2 3">
    <name type="scientific">Acropora cervicornis</name>
    <name type="common">Staghorn coral</name>
    <dbReference type="NCBI Taxonomy" id="6130"/>
    <lineage>
        <taxon>Eukaryota</taxon>
        <taxon>Metazoa</taxon>
        <taxon>Cnidaria</taxon>
        <taxon>Anthozoa</taxon>
        <taxon>Hexacorallia</taxon>
        <taxon>Scleractinia</taxon>
        <taxon>Astrocoeniina</taxon>
        <taxon>Acroporidae</taxon>
        <taxon>Acropora</taxon>
    </lineage>
</organism>
<evidence type="ECO:0000259" key="1">
    <source>
        <dbReference type="Pfam" id="PF05699"/>
    </source>
</evidence>
<dbReference type="InterPro" id="IPR008906">
    <property type="entry name" value="HATC_C_dom"/>
</dbReference>
<sequence length="242" mass="27625">MEQFQYIISAVLTQYVLGYTRPLSVLLQSKTCDLVKVHTEARNLVSLLAGSRTEEKFGKLYARGVKVAQTIEVLPSKPRTTVRQMHRANPPAESIPDFYRLNYYYPFFDHVIQHMTDPFPEALKGALQGTLLIPSNLRKPSTSVEEAIKKEFAEDLPMPQSFEHKVIRWKFAQQDNDSITSLAESVASCDERLYPNISTIFQLLLTLPVGTCSCEPSFSALRRLKTWWDASRHRRIALAFNS</sequence>